<reference evidence="1 2" key="1">
    <citation type="submission" date="2014-11" db="EMBL/GenBank/DDBJ databases">
        <authorList>
            <person name="Zhu J."/>
            <person name="Qi W."/>
            <person name="Song R."/>
        </authorList>
    </citation>
    <scope>NUCLEOTIDE SEQUENCE [LARGE SCALE GENOMIC DNA]</scope>
</reference>
<accession>A0A0G4EKL6</accession>
<gene>
    <name evidence="1" type="ORF">Vbra_12432</name>
</gene>
<dbReference type="Proteomes" id="UP000041254">
    <property type="component" value="Unassembled WGS sequence"/>
</dbReference>
<evidence type="ECO:0000313" key="2">
    <source>
        <dbReference type="Proteomes" id="UP000041254"/>
    </source>
</evidence>
<proteinExistence type="predicted"/>
<sequence length="156" mass="17652">MAPICFRGGRGGGSGRGGGREQRGRQCFVCGSVMNQLRNGRRRCPYHDQHFATVYHQTHPIYWTSIHNGGRFHASNDGYVYASPTPEDTFNYATYQGVIVKISIRRAHLDLSFNQPGKVRFSPNVDYNIEAFAVVTNQWSLPTAQWTNVHVRVNHV</sequence>
<evidence type="ECO:0000313" key="1">
    <source>
        <dbReference type="EMBL" id="CEL97985.1"/>
    </source>
</evidence>
<keyword evidence="2" id="KW-1185">Reference proteome</keyword>
<dbReference type="PhylomeDB" id="A0A0G4EKL6"/>
<dbReference type="VEuPathDB" id="CryptoDB:Vbra_12432"/>
<dbReference type="InParanoid" id="A0A0G4EKL6"/>
<organism evidence="1 2">
    <name type="scientific">Vitrella brassicaformis (strain CCMP3155)</name>
    <dbReference type="NCBI Taxonomy" id="1169540"/>
    <lineage>
        <taxon>Eukaryota</taxon>
        <taxon>Sar</taxon>
        <taxon>Alveolata</taxon>
        <taxon>Colpodellida</taxon>
        <taxon>Vitrellaceae</taxon>
        <taxon>Vitrella</taxon>
    </lineage>
</organism>
<dbReference type="AlphaFoldDB" id="A0A0G4EKL6"/>
<dbReference type="EMBL" id="CDMY01000260">
    <property type="protein sequence ID" value="CEL97985.1"/>
    <property type="molecule type" value="Genomic_DNA"/>
</dbReference>
<name>A0A0G4EKL6_VITBC</name>
<protein>
    <submittedName>
        <fullName evidence="1">Uncharacterized protein</fullName>
    </submittedName>
</protein>